<evidence type="ECO:0000313" key="6">
    <source>
        <dbReference type="EMBL" id="RUT36212.1"/>
    </source>
</evidence>
<comment type="caution">
    <text evidence="6">The sequence shown here is derived from an EMBL/GenBank/DDBJ whole genome shotgun (WGS) entry which is preliminary data.</text>
</comment>
<dbReference type="GO" id="GO:0046872">
    <property type="term" value="F:metal ion binding"/>
    <property type="evidence" value="ECO:0007669"/>
    <property type="project" value="UniProtKB-KW"/>
</dbReference>
<protein>
    <submittedName>
        <fullName evidence="6">Iron-sulfur cluster repair di-iron protein</fullName>
    </submittedName>
</protein>
<organism evidence="6 7">
    <name type="scientific">Paenibacillus zeisoli</name>
    <dbReference type="NCBI Taxonomy" id="2496267"/>
    <lineage>
        <taxon>Bacteria</taxon>
        <taxon>Bacillati</taxon>
        <taxon>Bacillota</taxon>
        <taxon>Bacilli</taxon>
        <taxon>Bacillales</taxon>
        <taxon>Paenibacillaceae</taxon>
        <taxon>Paenibacillus</taxon>
    </lineage>
</organism>
<evidence type="ECO:0000256" key="4">
    <source>
        <dbReference type="ARBA" id="ARBA00023004"/>
    </source>
</evidence>
<dbReference type="Proteomes" id="UP000272464">
    <property type="component" value="Unassembled WGS sequence"/>
</dbReference>
<sequence>MGVANLTFKEQDMVRDIVVRFPKSSDYFRSHRIDFCCGGNRPLSQALAEKGLSTDEVLKDLHKLLSEHPVTGEDSNHAAWSSSDLIAYIVNKHHAYLREELPLIEQNVKKVYRVHGQEGDHLAEINRLFGILKTDLLEHTEKEEANVFPKMINWESEQEPETLTKLRASITELEAEHDTAGDILKEIRELTQDFTPPAHACTTYRMTYSRLEELEAMTFQHVHVENNILFPRY</sequence>
<dbReference type="RefSeq" id="WP_127197907.1">
    <property type="nucleotide sequence ID" value="NZ_RZNX01000001.1"/>
</dbReference>
<dbReference type="NCBIfam" id="TIGR03652">
    <property type="entry name" value="FeS_repair_RIC"/>
    <property type="match status" value="1"/>
</dbReference>
<dbReference type="OrthoDB" id="9797132at2"/>
<evidence type="ECO:0000256" key="1">
    <source>
        <dbReference type="ARBA" id="ARBA00004496"/>
    </source>
</evidence>
<evidence type="ECO:0000259" key="5">
    <source>
        <dbReference type="Pfam" id="PF01814"/>
    </source>
</evidence>
<dbReference type="Pfam" id="PF01814">
    <property type="entry name" value="Hemerythrin"/>
    <property type="match status" value="1"/>
</dbReference>
<dbReference type="Pfam" id="PF04405">
    <property type="entry name" value="ScdA_N"/>
    <property type="match status" value="1"/>
</dbReference>
<keyword evidence="4" id="KW-0408">Iron</keyword>
<dbReference type="EMBL" id="RZNX01000001">
    <property type="protein sequence ID" value="RUT36212.1"/>
    <property type="molecule type" value="Genomic_DNA"/>
</dbReference>
<accession>A0A433XQ37</accession>
<gene>
    <name evidence="6" type="primary">ric</name>
    <name evidence="6" type="ORF">EJP77_04270</name>
</gene>
<reference evidence="6 7" key="1">
    <citation type="submission" date="2018-12" db="EMBL/GenBank/DDBJ databases">
        <authorList>
            <person name="Sun L."/>
            <person name="Chen Z."/>
        </authorList>
    </citation>
    <scope>NUCLEOTIDE SEQUENCE [LARGE SCALE GENOMIC DNA]</scope>
    <source>
        <strain evidence="6 7">3-5-3</strain>
    </source>
</reference>
<feature type="domain" description="Hemerythrin-like" evidence="5">
    <location>
        <begin position="88"/>
        <end position="232"/>
    </location>
</feature>
<comment type="subcellular location">
    <subcellularLocation>
        <location evidence="1">Cytoplasm</location>
    </subcellularLocation>
</comment>
<dbReference type="AlphaFoldDB" id="A0A433XQ37"/>
<dbReference type="InterPro" id="IPR019903">
    <property type="entry name" value="RIC_family"/>
</dbReference>
<evidence type="ECO:0000256" key="3">
    <source>
        <dbReference type="ARBA" id="ARBA00022723"/>
    </source>
</evidence>
<name>A0A433XQ37_9BACL</name>
<dbReference type="InterPro" id="IPR012312">
    <property type="entry name" value="Hemerythrin-like"/>
</dbReference>
<evidence type="ECO:0000313" key="7">
    <source>
        <dbReference type="Proteomes" id="UP000272464"/>
    </source>
</evidence>
<dbReference type="PANTHER" id="PTHR36438:SF1">
    <property type="entry name" value="IRON-SULFUR CLUSTER REPAIR PROTEIN YTFE"/>
    <property type="match status" value="1"/>
</dbReference>
<evidence type="ECO:0000256" key="2">
    <source>
        <dbReference type="ARBA" id="ARBA00022490"/>
    </source>
</evidence>
<dbReference type="Gene3D" id="1.20.120.520">
    <property type="entry name" value="nmb1532 protein domain like"/>
    <property type="match status" value="1"/>
</dbReference>
<dbReference type="PANTHER" id="PTHR36438">
    <property type="entry name" value="IRON-SULFUR CLUSTER REPAIR PROTEIN YTFE"/>
    <property type="match status" value="1"/>
</dbReference>
<proteinExistence type="predicted"/>
<keyword evidence="7" id="KW-1185">Reference proteome</keyword>
<keyword evidence="3" id="KW-0479">Metal-binding</keyword>
<keyword evidence="2" id="KW-0963">Cytoplasm</keyword>
<dbReference type="GO" id="GO:0005737">
    <property type="term" value="C:cytoplasm"/>
    <property type="evidence" value="ECO:0007669"/>
    <property type="project" value="UniProtKB-SubCell"/>
</dbReference>